<dbReference type="EMBL" id="UYRR01019410">
    <property type="protein sequence ID" value="VDK29963.1"/>
    <property type="molecule type" value="Genomic_DNA"/>
</dbReference>
<evidence type="ECO:0000256" key="1">
    <source>
        <dbReference type="SAM" id="MobiDB-lite"/>
    </source>
</evidence>
<accession>A0A0M3JK07</accession>
<sequence length="78" mass="8662">MDAHRWERCVSAPKKTVKVRELVFDRLTELGRDISYIAVPASAGTEATAPNRRRRLSSGESSGDSVDNEAGPSKRYRV</sequence>
<reference evidence="2 3" key="2">
    <citation type="submission" date="2018-11" db="EMBL/GenBank/DDBJ databases">
        <authorList>
            <consortium name="Pathogen Informatics"/>
        </authorList>
    </citation>
    <scope>NUCLEOTIDE SEQUENCE [LARGE SCALE GENOMIC DNA]</scope>
</reference>
<dbReference type="Proteomes" id="UP000267096">
    <property type="component" value="Unassembled WGS sequence"/>
</dbReference>
<dbReference type="WBParaSite" id="ASIM_0000797901-mRNA-1">
    <property type="protein sequence ID" value="ASIM_0000797901-mRNA-1"/>
    <property type="gene ID" value="ASIM_0000797901"/>
</dbReference>
<keyword evidence="3" id="KW-1185">Reference proteome</keyword>
<gene>
    <name evidence="2" type="ORF">ASIM_LOCUS7747</name>
</gene>
<evidence type="ECO:0000313" key="3">
    <source>
        <dbReference type="Proteomes" id="UP000267096"/>
    </source>
</evidence>
<organism evidence="4">
    <name type="scientific">Anisakis simplex</name>
    <name type="common">Herring worm</name>
    <dbReference type="NCBI Taxonomy" id="6269"/>
    <lineage>
        <taxon>Eukaryota</taxon>
        <taxon>Metazoa</taxon>
        <taxon>Ecdysozoa</taxon>
        <taxon>Nematoda</taxon>
        <taxon>Chromadorea</taxon>
        <taxon>Rhabditida</taxon>
        <taxon>Spirurina</taxon>
        <taxon>Ascaridomorpha</taxon>
        <taxon>Ascaridoidea</taxon>
        <taxon>Anisakidae</taxon>
        <taxon>Anisakis</taxon>
        <taxon>Anisakis simplex complex</taxon>
    </lineage>
</organism>
<evidence type="ECO:0000313" key="4">
    <source>
        <dbReference type="WBParaSite" id="ASIM_0000797901-mRNA-1"/>
    </source>
</evidence>
<proteinExistence type="predicted"/>
<evidence type="ECO:0000313" key="2">
    <source>
        <dbReference type="EMBL" id="VDK29963.1"/>
    </source>
</evidence>
<reference evidence="4" key="1">
    <citation type="submission" date="2017-02" db="UniProtKB">
        <authorList>
            <consortium name="WormBaseParasite"/>
        </authorList>
    </citation>
    <scope>IDENTIFICATION</scope>
</reference>
<name>A0A0M3JK07_ANISI</name>
<feature type="region of interest" description="Disordered" evidence="1">
    <location>
        <begin position="44"/>
        <end position="78"/>
    </location>
</feature>
<protein>
    <submittedName>
        <fullName evidence="4">Transposase</fullName>
    </submittedName>
</protein>
<dbReference type="AlphaFoldDB" id="A0A0M3JK07"/>